<dbReference type="GO" id="GO:0016616">
    <property type="term" value="F:oxidoreductase activity, acting on the CH-OH group of donors, NAD or NADP as acceptor"/>
    <property type="evidence" value="ECO:0007669"/>
    <property type="project" value="TreeGrafter"/>
</dbReference>
<reference evidence="2 3" key="1">
    <citation type="submission" date="2019-02" db="EMBL/GenBank/DDBJ databases">
        <authorList>
            <person name="Li S.-H."/>
        </authorList>
    </citation>
    <scope>NUCLEOTIDE SEQUENCE [LARGE SCALE GENOMIC DNA]</scope>
    <source>
        <strain evidence="2 3">IMCC14385</strain>
    </source>
</reference>
<evidence type="ECO:0000313" key="2">
    <source>
        <dbReference type="EMBL" id="QFU75901.1"/>
    </source>
</evidence>
<dbReference type="PRINTS" id="PR00081">
    <property type="entry name" value="GDHRDH"/>
</dbReference>
<dbReference type="CDD" id="cd05233">
    <property type="entry name" value="SDR_c"/>
    <property type="match status" value="1"/>
</dbReference>
<dbReference type="EMBL" id="CP036422">
    <property type="protein sequence ID" value="QFU75901.1"/>
    <property type="molecule type" value="Genomic_DNA"/>
</dbReference>
<dbReference type="AlphaFoldDB" id="A0A5P9NJ96"/>
<protein>
    <submittedName>
        <fullName evidence="2">SDR family oxidoreductase</fullName>
    </submittedName>
</protein>
<dbReference type="KEGG" id="halc:EY643_09630"/>
<dbReference type="Gene3D" id="3.40.50.720">
    <property type="entry name" value="NAD(P)-binding Rossmann-like Domain"/>
    <property type="match status" value="1"/>
</dbReference>
<accession>A0A5P9NJ96</accession>
<dbReference type="Pfam" id="PF13561">
    <property type="entry name" value="adh_short_C2"/>
    <property type="match status" value="1"/>
</dbReference>
<dbReference type="InterPro" id="IPR002347">
    <property type="entry name" value="SDR_fam"/>
</dbReference>
<comment type="similarity">
    <text evidence="1">Belongs to the short-chain dehydrogenases/reductases (SDR) family.</text>
</comment>
<dbReference type="RefSeq" id="WP_152662007.1">
    <property type="nucleotide sequence ID" value="NZ_CP036422.1"/>
</dbReference>
<evidence type="ECO:0000256" key="1">
    <source>
        <dbReference type="ARBA" id="ARBA00006484"/>
    </source>
</evidence>
<evidence type="ECO:0000313" key="3">
    <source>
        <dbReference type="Proteomes" id="UP000326287"/>
    </source>
</evidence>
<dbReference type="SUPFAM" id="SSF51735">
    <property type="entry name" value="NAD(P)-binding Rossmann-fold domains"/>
    <property type="match status" value="1"/>
</dbReference>
<dbReference type="Proteomes" id="UP000326287">
    <property type="component" value="Chromosome"/>
</dbReference>
<keyword evidence="3" id="KW-1185">Reference proteome</keyword>
<dbReference type="PRINTS" id="PR00080">
    <property type="entry name" value="SDRFAMILY"/>
</dbReference>
<sequence>MKTGVTFNYSGAHVLVTGGSNGIGLATAKAFQQAGAKVVITGRKASATDYEHDLSGLDYRALDVSSHTALSDLAESLDALDILINNAGGAQADEWGSEGFDASLNINLASAFHLSSACKPLLENSQIDGGASVIGIASMTTYFGYEWTPGYGAAKAGLSQLMKTLGISWGPAGIRANAVAAGFTRTNLTAPVFEHMPEMVEAMYPRQGLKRAGTPEDIAAAVLFLTSPAASWITGQTLAVDGGYSTAMA</sequence>
<dbReference type="OrthoDB" id="9806974at2"/>
<name>A0A5P9NJ96_9GAMM</name>
<dbReference type="FunFam" id="3.40.50.720:FF:000084">
    <property type="entry name" value="Short-chain dehydrogenase reductase"/>
    <property type="match status" value="1"/>
</dbReference>
<gene>
    <name evidence="2" type="ORF">EY643_09630</name>
</gene>
<dbReference type="PROSITE" id="PS00061">
    <property type="entry name" value="ADH_SHORT"/>
    <property type="match status" value="1"/>
</dbReference>
<organism evidence="2 3">
    <name type="scientific">Halioglobus maricola</name>
    <dbReference type="NCBI Taxonomy" id="2601894"/>
    <lineage>
        <taxon>Bacteria</taxon>
        <taxon>Pseudomonadati</taxon>
        <taxon>Pseudomonadota</taxon>
        <taxon>Gammaproteobacteria</taxon>
        <taxon>Cellvibrionales</taxon>
        <taxon>Halieaceae</taxon>
        <taxon>Halioglobus</taxon>
    </lineage>
</organism>
<dbReference type="PANTHER" id="PTHR42760">
    <property type="entry name" value="SHORT-CHAIN DEHYDROGENASES/REDUCTASES FAMILY MEMBER"/>
    <property type="match status" value="1"/>
</dbReference>
<proteinExistence type="inferred from homology"/>
<dbReference type="InterPro" id="IPR020904">
    <property type="entry name" value="Sc_DH/Rdtase_CS"/>
</dbReference>
<dbReference type="InterPro" id="IPR036291">
    <property type="entry name" value="NAD(P)-bd_dom_sf"/>
</dbReference>